<feature type="binding site" evidence="7">
    <location>
        <position position="147"/>
    </location>
    <ligand>
        <name>Mn(2+)</name>
        <dbReference type="ChEBI" id="CHEBI:29035"/>
        <label>1</label>
    </ligand>
</feature>
<feature type="binding site" evidence="5 7">
    <location>
        <position position="234"/>
    </location>
    <ligand>
        <name>Mn(2+)</name>
        <dbReference type="ChEBI" id="CHEBI:29035"/>
        <label>2</label>
    </ligand>
</feature>
<dbReference type="GO" id="GO:0008783">
    <property type="term" value="F:agmatinase activity"/>
    <property type="evidence" value="ECO:0007669"/>
    <property type="project" value="TreeGrafter"/>
</dbReference>
<keyword evidence="1 5" id="KW-0479">Metal-binding</keyword>
<keyword evidence="4 5" id="KW-0464">Manganese</keyword>
<keyword evidence="2 5" id="KW-0378">Hydrolase</keyword>
<accession>A0A420WMG8</accession>
<dbReference type="InterPro" id="IPR006035">
    <property type="entry name" value="Ureohydrolase"/>
</dbReference>
<evidence type="ECO:0000313" key="11">
    <source>
        <dbReference type="Proteomes" id="UP000282211"/>
    </source>
</evidence>
<feature type="region of interest" description="Disordered" evidence="9">
    <location>
        <begin position="1"/>
        <end position="20"/>
    </location>
</feature>
<dbReference type="InterPro" id="IPR005923">
    <property type="entry name" value="HutG"/>
</dbReference>
<evidence type="ECO:0000256" key="2">
    <source>
        <dbReference type="ARBA" id="ARBA00022801"/>
    </source>
</evidence>
<sequence length="311" mass="33436">MTVYHTAPQPLSGRSDVEDGPSAKRVYHYVQNNAPNAILGFACDVGVNRNKGRLGAKQGPTAIRRALANLAAPRTLIPFTDLGDIEVEGDDLELGQDTLAQHVSQALLQHNRLIVLGGGHETAYGSFLGLRLAYPEKRIGIINLDAHLDLRNIGENGPSSGTPFNQIRKLDPKGFDYLCLGAAKESNSEALFARAKDWGVNIVFDTDLLADPYCAKAIIDALISRSDIVYLTVDIDLLPHYQAPGVSAPAIRGVAFTTVEFIISQILSACKAFGKPLPLADFVEVSPPHDKDDLTAKCAAILALPLMSSNE</sequence>
<dbReference type="HAMAP" id="MF_00737">
    <property type="entry name" value="Formimidoylglutam"/>
    <property type="match status" value="1"/>
</dbReference>
<dbReference type="AlphaFoldDB" id="A0A420WMG8"/>
<name>A0A420WMG8_9PROT</name>
<evidence type="ECO:0000256" key="7">
    <source>
        <dbReference type="PIRSR" id="PIRSR036979-1"/>
    </source>
</evidence>
<organism evidence="10 11">
    <name type="scientific">Litorimonas taeanensis</name>
    <dbReference type="NCBI Taxonomy" id="568099"/>
    <lineage>
        <taxon>Bacteria</taxon>
        <taxon>Pseudomonadati</taxon>
        <taxon>Pseudomonadota</taxon>
        <taxon>Alphaproteobacteria</taxon>
        <taxon>Maricaulales</taxon>
        <taxon>Robiginitomaculaceae</taxon>
    </lineage>
</organism>
<dbReference type="CDD" id="cd09988">
    <property type="entry name" value="Formimidoylglutamase"/>
    <property type="match status" value="1"/>
</dbReference>
<feature type="binding site" evidence="5 7">
    <location>
        <position position="145"/>
    </location>
    <ligand>
        <name>Mn(2+)</name>
        <dbReference type="ChEBI" id="CHEBI:29035"/>
        <label>1</label>
    </ligand>
</feature>
<feature type="binding site" evidence="5">
    <location>
        <position position="236"/>
    </location>
    <ligand>
        <name>Mn(2+)</name>
        <dbReference type="ChEBI" id="CHEBI:29035"/>
        <label>2</label>
    </ligand>
</feature>
<dbReference type="Proteomes" id="UP000282211">
    <property type="component" value="Unassembled WGS sequence"/>
</dbReference>
<evidence type="ECO:0000313" key="10">
    <source>
        <dbReference type="EMBL" id="RKQ72179.1"/>
    </source>
</evidence>
<dbReference type="GO" id="GO:0033389">
    <property type="term" value="P:putrescine biosynthetic process from arginine, via agmatine"/>
    <property type="evidence" value="ECO:0007669"/>
    <property type="project" value="TreeGrafter"/>
</dbReference>
<comment type="function">
    <text evidence="5">Catalyzes the conversion of N-formimidoyl-L-glutamate to L-glutamate and formamide.</text>
</comment>
<dbReference type="PANTHER" id="PTHR11358">
    <property type="entry name" value="ARGINASE/AGMATINASE"/>
    <property type="match status" value="1"/>
</dbReference>
<feature type="binding site" evidence="5 7">
    <location>
        <position position="149"/>
    </location>
    <ligand>
        <name>Mn(2+)</name>
        <dbReference type="ChEBI" id="CHEBI:29035"/>
        <label>1</label>
    </ligand>
</feature>
<feature type="binding site" evidence="5 7">
    <location>
        <position position="120"/>
    </location>
    <ligand>
        <name>Mn(2+)</name>
        <dbReference type="ChEBI" id="CHEBI:29035"/>
        <label>1</label>
    </ligand>
</feature>
<dbReference type="GO" id="GO:0050415">
    <property type="term" value="F:formimidoylglutamase activity"/>
    <property type="evidence" value="ECO:0007669"/>
    <property type="project" value="UniProtKB-UniRule"/>
</dbReference>
<evidence type="ECO:0000256" key="8">
    <source>
        <dbReference type="PROSITE-ProRule" id="PRU00742"/>
    </source>
</evidence>
<dbReference type="Pfam" id="PF00491">
    <property type="entry name" value="Arginase"/>
    <property type="match status" value="1"/>
</dbReference>
<dbReference type="GO" id="GO:0019557">
    <property type="term" value="P:L-histidine catabolic process to glutamate and formate"/>
    <property type="evidence" value="ECO:0007669"/>
    <property type="project" value="UniProtKB-UniPathway"/>
</dbReference>
<dbReference type="PROSITE" id="PS51409">
    <property type="entry name" value="ARGINASE_2"/>
    <property type="match status" value="1"/>
</dbReference>
<dbReference type="InterPro" id="IPR023696">
    <property type="entry name" value="Ureohydrolase_dom_sf"/>
</dbReference>
<evidence type="ECO:0000256" key="4">
    <source>
        <dbReference type="ARBA" id="ARBA00023211"/>
    </source>
</evidence>
<dbReference type="EMBL" id="RBII01000001">
    <property type="protein sequence ID" value="RKQ72179.1"/>
    <property type="molecule type" value="Genomic_DNA"/>
</dbReference>
<dbReference type="NCBIfam" id="TIGR01227">
    <property type="entry name" value="hutG"/>
    <property type="match status" value="1"/>
</dbReference>
<feature type="binding site" evidence="5">
    <location>
        <position position="234"/>
    </location>
    <ligand>
        <name>Mn(2+)</name>
        <dbReference type="ChEBI" id="CHEBI:29035"/>
        <label>1</label>
    </ligand>
</feature>
<proteinExistence type="inferred from homology"/>
<comment type="similarity">
    <text evidence="5 8">Belongs to the arginase family.</text>
</comment>
<gene>
    <name evidence="5" type="primary">hutG</name>
    <name evidence="10" type="ORF">DES40_1516</name>
</gene>
<evidence type="ECO:0000256" key="6">
    <source>
        <dbReference type="NCBIfam" id="TIGR01227"/>
    </source>
</evidence>
<comment type="pathway">
    <text evidence="5">Amino-acid degradation; L-histidine degradation into L-glutamate; L-glutamate from N-formimidoyl-L-glutamate (hydrolase route): step 1/1.</text>
</comment>
<feature type="binding site" evidence="5">
    <location>
        <position position="147"/>
    </location>
    <ligand>
        <name>Mn(2+)</name>
        <dbReference type="ChEBI" id="CHEBI:29035"/>
        <label>2</label>
    </ligand>
</feature>
<dbReference type="UniPathway" id="UPA00379">
    <property type="reaction ID" value="UER00552"/>
</dbReference>
<evidence type="ECO:0000256" key="5">
    <source>
        <dbReference type="HAMAP-Rule" id="MF_00737"/>
    </source>
</evidence>
<reference evidence="10 11" key="1">
    <citation type="submission" date="2018-10" db="EMBL/GenBank/DDBJ databases">
        <title>Genomic Encyclopedia of Type Strains, Phase IV (KMG-IV): sequencing the most valuable type-strain genomes for metagenomic binning, comparative biology and taxonomic classification.</title>
        <authorList>
            <person name="Goeker M."/>
        </authorList>
    </citation>
    <scope>NUCLEOTIDE SEQUENCE [LARGE SCALE GENOMIC DNA]</scope>
    <source>
        <strain evidence="10 11">DSM 22008</strain>
    </source>
</reference>
<comment type="cofactor">
    <cofactor evidence="5 7">
        <name>Mn(2+)</name>
        <dbReference type="ChEBI" id="CHEBI:29035"/>
    </cofactor>
    <text evidence="5 7">Binds 2 manganese ions per subunit.</text>
</comment>
<dbReference type="EC" id="3.5.3.8" evidence="5 6"/>
<feature type="binding site" evidence="5">
    <location>
        <position position="145"/>
    </location>
    <ligand>
        <name>Mn(2+)</name>
        <dbReference type="ChEBI" id="CHEBI:29035"/>
        <label>2</label>
    </ligand>
</feature>
<dbReference type="OrthoDB" id="9788689at2"/>
<dbReference type="InParanoid" id="A0A420WMG8"/>
<evidence type="ECO:0000256" key="9">
    <source>
        <dbReference type="SAM" id="MobiDB-lite"/>
    </source>
</evidence>
<comment type="catalytic activity">
    <reaction evidence="5">
        <text>N-formimidoyl-L-glutamate + H2O = formamide + L-glutamate</text>
        <dbReference type="Rhea" id="RHEA:22492"/>
        <dbReference type="ChEBI" id="CHEBI:15377"/>
        <dbReference type="ChEBI" id="CHEBI:16397"/>
        <dbReference type="ChEBI" id="CHEBI:29985"/>
        <dbReference type="ChEBI" id="CHEBI:58928"/>
        <dbReference type="EC" id="3.5.3.8"/>
    </reaction>
</comment>
<dbReference type="PIRSF" id="PIRSF036979">
    <property type="entry name" value="Arginase"/>
    <property type="match status" value="1"/>
</dbReference>
<comment type="caution">
    <text evidence="10">The sequence shown here is derived from an EMBL/GenBank/DDBJ whole genome shotgun (WGS) entry which is preliminary data.</text>
</comment>
<dbReference type="SUPFAM" id="SSF52768">
    <property type="entry name" value="Arginase/deacetylase"/>
    <property type="match status" value="1"/>
</dbReference>
<evidence type="ECO:0000256" key="3">
    <source>
        <dbReference type="ARBA" id="ARBA00022808"/>
    </source>
</evidence>
<dbReference type="PANTHER" id="PTHR11358:SF35">
    <property type="entry name" value="FORMIMIDOYLGLUTAMASE"/>
    <property type="match status" value="1"/>
</dbReference>
<evidence type="ECO:0000256" key="1">
    <source>
        <dbReference type="ARBA" id="ARBA00022723"/>
    </source>
</evidence>
<keyword evidence="11" id="KW-1185">Reference proteome</keyword>
<protein>
    <recommendedName>
        <fullName evidence="5 6">Formimidoylglutamase</fullName>
        <ecNumber evidence="5 6">3.5.3.8</ecNumber>
    </recommendedName>
    <alternativeName>
        <fullName evidence="5">Formiminoglutamase</fullName>
    </alternativeName>
    <alternativeName>
        <fullName evidence="5">Formiminoglutamate hydrolase</fullName>
    </alternativeName>
</protein>
<dbReference type="RefSeq" id="WP_121100162.1">
    <property type="nucleotide sequence ID" value="NZ_RBII01000001.1"/>
</dbReference>
<keyword evidence="3 5" id="KW-0369">Histidine metabolism</keyword>
<dbReference type="GO" id="GO:0030145">
    <property type="term" value="F:manganese ion binding"/>
    <property type="evidence" value="ECO:0007669"/>
    <property type="project" value="UniProtKB-UniRule"/>
</dbReference>
<dbReference type="GO" id="GO:0019556">
    <property type="term" value="P:L-histidine catabolic process to glutamate and formamide"/>
    <property type="evidence" value="ECO:0007669"/>
    <property type="project" value="UniProtKB-UniRule"/>
</dbReference>
<dbReference type="Gene3D" id="3.40.800.10">
    <property type="entry name" value="Ureohydrolase domain"/>
    <property type="match status" value="1"/>
</dbReference>
<feature type="binding site" evidence="7">
    <location>
        <position position="236"/>
    </location>
    <ligand>
        <name>Mn(2+)</name>
        <dbReference type="ChEBI" id="CHEBI:29035"/>
        <label>1</label>
    </ligand>
</feature>